<protein>
    <recommendedName>
        <fullName evidence="2">Golvesin/Xly CBD-like domain-containing protein</fullName>
    </recommendedName>
</protein>
<feature type="chain" id="PRO_5013613481" description="Golvesin/Xly CBD-like domain-containing protein" evidence="1">
    <location>
        <begin position="23"/>
        <end position="175"/>
    </location>
</feature>
<name>A0A2G6K970_9BACT</name>
<keyword evidence="1" id="KW-0732">Signal</keyword>
<feature type="domain" description="Golvesin/Xly CBD-like" evidence="2">
    <location>
        <begin position="58"/>
        <end position="166"/>
    </location>
</feature>
<proteinExistence type="predicted"/>
<dbReference type="InterPro" id="IPR033803">
    <property type="entry name" value="CBD-like_Golvesin-Xly"/>
</dbReference>
<reference evidence="3 4" key="1">
    <citation type="submission" date="2017-10" db="EMBL/GenBank/DDBJ databases">
        <title>Novel microbial diversity and functional potential in the marine mammal oral microbiome.</title>
        <authorList>
            <person name="Dudek N.K."/>
            <person name="Sun C.L."/>
            <person name="Burstein D."/>
            <person name="Kantor R.S."/>
            <person name="Aliaga Goltsman D.S."/>
            <person name="Bik E.M."/>
            <person name="Thomas B.C."/>
            <person name="Banfield J.F."/>
            <person name="Relman D.A."/>
        </authorList>
    </citation>
    <scope>NUCLEOTIDE SEQUENCE [LARGE SCALE GENOMIC DNA]</scope>
    <source>
        <strain evidence="3">DOLJORAL78_47_16</strain>
    </source>
</reference>
<sequence>MTRYYSKCLVLCSMLLALVTIIGCEPSDPDGGDHGAAYIIHVTDQEFVKDGPSYNWFSDSGSGRQYYWAVTSAGVPYNSARWTVPFSQPGHYVVRAAISSENGLTSTAPYTIRANGKSVTIAINQSQNQGLWIPLGTFYFSADGTEYVELHNNTGRNGYKIVFDSMMWEDVDSGE</sequence>
<evidence type="ECO:0000313" key="3">
    <source>
        <dbReference type="EMBL" id="PIE32248.1"/>
    </source>
</evidence>
<dbReference type="Proteomes" id="UP000230821">
    <property type="component" value="Unassembled WGS sequence"/>
</dbReference>
<dbReference type="AlphaFoldDB" id="A0A2G6K970"/>
<dbReference type="InterPro" id="IPR035986">
    <property type="entry name" value="PKD_dom_sf"/>
</dbReference>
<gene>
    <name evidence="3" type="ORF">CSA56_15965</name>
</gene>
<comment type="caution">
    <text evidence="3">The sequence shown here is derived from an EMBL/GenBank/DDBJ whole genome shotgun (WGS) entry which is preliminary data.</text>
</comment>
<dbReference type="EMBL" id="PDSK01000116">
    <property type="protein sequence ID" value="PIE32248.1"/>
    <property type="molecule type" value="Genomic_DNA"/>
</dbReference>
<evidence type="ECO:0000259" key="2">
    <source>
        <dbReference type="Pfam" id="PF25275"/>
    </source>
</evidence>
<evidence type="ECO:0000256" key="1">
    <source>
        <dbReference type="SAM" id="SignalP"/>
    </source>
</evidence>
<dbReference type="PROSITE" id="PS51257">
    <property type="entry name" value="PROKAR_LIPOPROTEIN"/>
    <property type="match status" value="1"/>
</dbReference>
<dbReference type="Pfam" id="PF25275">
    <property type="entry name" value="Golvesin_C"/>
    <property type="match status" value="1"/>
</dbReference>
<dbReference type="SUPFAM" id="SSF49299">
    <property type="entry name" value="PKD domain"/>
    <property type="match status" value="1"/>
</dbReference>
<evidence type="ECO:0000313" key="4">
    <source>
        <dbReference type="Proteomes" id="UP000230821"/>
    </source>
</evidence>
<feature type="signal peptide" evidence="1">
    <location>
        <begin position="1"/>
        <end position="22"/>
    </location>
</feature>
<organism evidence="3 4">
    <name type="scientific">candidate division KSB3 bacterium</name>
    <dbReference type="NCBI Taxonomy" id="2044937"/>
    <lineage>
        <taxon>Bacteria</taxon>
        <taxon>candidate division KSB3</taxon>
    </lineage>
</organism>
<accession>A0A2G6K970</accession>